<feature type="domain" description="RBD" evidence="8">
    <location>
        <begin position="971"/>
        <end position="1041"/>
    </location>
</feature>
<dbReference type="Pfam" id="PF00595">
    <property type="entry name" value="PDZ"/>
    <property type="match status" value="1"/>
</dbReference>
<dbReference type="GO" id="GO:0007165">
    <property type="term" value="P:signal transduction"/>
    <property type="evidence" value="ECO:0007669"/>
    <property type="project" value="InterPro"/>
</dbReference>
<feature type="domain" description="PDZ" evidence="6">
    <location>
        <begin position="22"/>
        <end position="99"/>
    </location>
</feature>
<evidence type="ECO:0000259" key="6">
    <source>
        <dbReference type="PROSITE" id="PS50106"/>
    </source>
</evidence>
<dbReference type="Gene3D" id="1.10.196.10">
    <property type="match status" value="1"/>
</dbReference>
<dbReference type="SMART" id="SM00455">
    <property type="entry name" value="RBD"/>
    <property type="match status" value="2"/>
</dbReference>
<gene>
    <name evidence="9" type="primary">LOC109906262</name>
</gene>
<sequence>MPGQNDRARRRLNLTAPQEARGVEVVRGRVGYGFTLSGQGPCLLSGILEGSPADLLGLKQGDCIVSVNGIDVANASHEAVVQLIGTCKGPLRLVVLVGTGPTVDPSSSKEELGLSRTEGMGLFQKGRVFRTVLDHSGNSSCNSVNATPFKPRPLSEPDMSHWTQLWNSKFQPGFLSEEETAKVADIDSVFNDQENDVNPDWSLLNTAMVVGYLGSTELILALSSPSSEDDCLQVIRRCIRRMGIEQETHTLVMIKVMFDCVRLCDDAGAVLAAFPSENLVVGVVCSEDRRFFCMVTTAHVSGGHVGKNGPLRSSCHVFFIDPELCHHSDHLGIAGRFGFDCTPDTQGCQEFPLTPPSVLQFVSVLYCDMGEAVERLRTRLDRESAHHLHTRQNSSRACKNGSASSNRDSGIGNASPPEERPDRDFPVAHGTNPGSNLPSCPWEDYPQAEANLTQIVAHQNGRLNLNGHPNPGSTHSLSESLPGPASLTGPFRSSQRWFSMSIKQRWPRGHSGEPDPQATPATNSWSGPATVGCTNALPPPRSQIPPDRYQAAEAREEWAKRLWRAESGELLNGKPRRDANTKGSKFWGIGAGRSSGRRFSGRRSFGHPNKLSLARSLDDLELQGCCSQSSLNSNSSLPGAGSHKRLSERRVASWAACFERLLQDPIGVCYFSEFLKKEFSEENILFWQACEYFSQVPATDKKQLSQRAGEIYNNFLSSKATTPVNIDSQAQLADDVLTSPCPNMFKAQQLQIFNLMKFDSYSRFLKSGLYQECMLAEVEGRPLPDPYQIPCSPAPSKHSASSGHSTPNKVPKSGRSLTEEPGDEHDEHKKRGIFFSWSRNRSFGKGPKKKDIGEINIDSWGSNGRRESQGSLSSGASLELATSCSTGKTEVRSCCKCSKICSMTLPDGSCSSVTLRPGATIREVLRDLCQSLRINMAAVDLFLVGGEKPLVLDQDCMTLSARNLRMEKRTLFRLDLVPINRSVGLKAKPTKPVTEVLRPVVAKYGLHLKDLVAKISGETEPLDLGAPISSLDGLRVVLERADPVASGKGKTGDDRSSGKASGPDPSLPAEKGKPKKINIDEAEEFFELLSRAQSNRRNDQRGLLNKEDLELPDFLRLTSGPPSTASLDMACSTPTSIKQGQGAGRENGVGGAPARGPLNASLRSESLDSSLSSTNGHPHPAAGRRALLPPPRIPVPPFSAALSPIPRPSESRGPALRTLEEDTHADLTLVGEGDITSPNSTLLAPALLSHEGNFLPPSPCANSFHDGGGNGQSSSGISPV</sequence>
<dbReference type="InterPro" id="IPR036034">
    <property type="entry name" value="PDZ_sf"/>
</dbReference>
<dbReference type="InterPro" id="IPR044926">
    <property type="entry name" value="RGS_subdomain_2"/>
</dbReference>
<dbReference type="InterPro" id="IPR003109">
    <property type="entry name" value="GoLoco_motif"/>
</dbReference>
<dbReference type="GeneTree" id="ENSGT00940000164407"/>
<feature type="compositionally biased region" description="Polar residues" evidence="5">
    <location>
        <begin position="1120"/>
        <end position="1139"/>
    </location>
</feature>
<dbReference type="SMART" id="SM00390">
    <property type="entry name" value="GoLoco"/>
    <property type="match status" value="1"/>
</dbReference>
<keyword evidence="4" id="KW-0677">Repeat</keyword>
<evidence type="ECO:0000256" key="4">
    <source>
        <dbReference type="ARBA" id="ARBA00022737"/>
    </source>
</evidence>
<feature type="domain" description="RBD" evidence="8">
    <location>
        <begin position="899"/>
        <end position="969"/>
    </location>
</feature>
<feature type="region of interest" description="Disordered" evidence="5">
    <location>
        <begin position="843"/>
        <end position="874"/>
    </location>
</feature>
<evidence type="ECO:0000256" key="1">
    <source>
        <dbReference type="ARBA" id="ARBA00004496"/>
    </source>
</evidence>
<dbReference type="InterPro" id="IPR016137">
    <property type="entry name" value="RGS"/>
</dbReference>
<dbReference type="PROSITE" id="PS50898">
    <property type="entry name" value="RBD"/>
    <property type="match status" value="2"/>
</dbReference>
<dbReference type="Gene3D" id="1.10.167.10">
    <property type="entry name" value="Regulator of G-protein Signalling 4, domain 2"/>
    <property type="match status" value="1"/>
</dbReference>
<dbReference type="SMART" id="SM00228">
    <property type="entry name" value="PDZ"/>
    <property type="match status" value="1"/>
</dbReference>
<dbReference type="GO" id="GO:0005737">
    <property type="term" value="C:cytoplasm"/>
    <property type="evidence" value="ECO:0007669"/>
    <property type="project" value="UniProtKB-SubCell"/>
</dbReference>
<dbReference type="Gene3D" id="2.30.29.30">
    <property type="entry name" value="Pleckstrin-homology domain (PH domain)/Phosphotyrosine-binding domain (PTB)"/>
    <property type="match status" value="1"/>
</dbReference>
<feature type="region of interest" description="Disordered" evidence="5">
    <location>
        <begin position="384"/>
        <end position="444"/>
    </location>
</feature>
<feature type="compositionally biased region" description="Low complexity" evidence="5">
    <location>
        <begin position="1161"/>
        <end position="1186"/>
    </location>
</feature>
<dbReference type="GO" id="GO:0005096">
    <property type="term" value="F:GTPase activator activity"/>
    <property type="evidence" value="ECO:0007669"/>
    <property type="project" value="UniProtKB-KW"/>
</dbReference>
<feature type="region of interest" description="Disordered" evidence="5">
    <location>
        <begin position="1114"/>
        <end position="1186"/>
    </location>
</feature>
<accession>A0A8C7HVX2</accession>
<dbReference type="PROSITE" id="PS50877">
    <property type="entry name" value="GOLOCO"/>
    <property type="match status" value="1"/>
</dbReference>
<organism evidence="9 10">
    <name type="scientific">Oncorhynchus kisutch</name>
    <name type="common">Coho salmon</name>
    <name type="synonym">Salmo kisutch</name>
    <dbReference type="NCBI Taxonomy" id="8019"/>
    <lineage>
        <taxon>Eukaryota</taxon>
        <taxon>Metazoa</taxon>
        <taxon>Chordata</taxon>
        <taxon>Craniata</taxon>
        <taxon>Vertebrata</taxon>
        <taxon>Euteleostomi</taxon>
        <taxon>Actinopterygii</taxon>
        <taxon>Neopterygii</taxon>
        <taxon>Teleostei</taxon>
        <taxon>Protacanthopterygii</taxon>
        <taxon>Salmoniformes</taxon>
        <taxon>Salmonidae</taxon>
        <taxon>Salmoninae</taxon>
        <taxon>Oncorhynchus</taxon>
    </lineage>
</organism>
<dbReference type="InterPro" id="IPR001478">
    <property type="entry name" value="PDZ"/>
</dbReference>
<dbReference type="InterPro" id="IPR046995">
    <property type="entry name" value="RGS10/12/14-like"/>
</dbReference>
<dbReference type="Pfam" id="PF02196">
    <property type="entry name" value="RBD"/>
    <property type="match status" value="1"/>
</dbReference>
<feature type="compositionally biased region" description="Basic and acidic residues" evidence="5">
    <location>
        <begin position="417"/>
        <end position="426"/>
    </location>
</feature>
<dbReference type="GO" id="GO:0005634">
    <property type="term" value="C:nucleus"/>
    <property type="evidence" value="ECO:0007669"/>
    <property type="project" value="TreeGrafter"/>
</dbReference>
<feature type="compositionally biased region" description="Polar residues" evidence="5">
    <location>
        <begin position="798"/>
        <end position="808"/>
    </location>
</feature>
<evidence type="ECO:0000256" key="5">
    <source>
        <dbReference type="SAM" id="MobiDB-lite"/>
    </source>
</evidence>
<proteinExistence type="predicted"/>
<dbReference type="InterPro" id="IPR011993">
    <property type="entry name" value="PH-like_dom_sf"/>
</dbReference>
<dbReference type="Gene3D" id="3.10.20.90">
    <property type="entry name" value="Phosphatidylinositol 3-kinase Catalytic Subunit, Chain A, domain 1"/>
    <property type="match status" value="2"/>
</dbReference>
<dbReference type="InterPro" id="IPR003116">
    <property type="entry name" value="RBD_dom"/>
</dbReference>
<feature type="region of interest" description="Disordered" evidence="5">
    <location>
        <begin position="1042"/>
        <end position="1076"/>
    </location>
</feature>
<comment type="subcellular location">
    <subcellularLocation>
        <location evidence="1">Cytoplasm</location>
    </subcellularLocation>
</comment>
<reference evidence="9" key="2">
    <citation type="submission" date="2025-09" db="UniProtKB">
        <authorList>
            <consortium name="Ensembl"/>
        </authorList>
    </citation>
    <scope>IDENTIFICATION</scope>
</reference>
<evidence type="ECO:0000313" key="10">
    <source>
        <dbReference type="Proteomes" id="UP000694557"/>
    </source>
</evidence>
<evidence type="ECO:0000259" key="8">
    <source>
        <dbReference type="PROSITE" id="PS50898"/>
    </source>
</evidence>
<evidence type="ECO:0000259" key="7">
    <source>
        <dbReference type="PROSITE" id="PS50132"/>
    </source>
</evidence>
<dbReference type="InterPro" id="IPR024066">
    <property type="entry name" value="RGS_subdom1/3"/>
</dbReference>
<keyword evidence="3" id="KW-0963">Cytoplasm</keyword>
<dbReference type="CDD" id="cd13162">
    <property type="entry name" value="PTB_RGS12"/>
    <property type="match status" value="1"/>
</dbReference>
<dbReference type="PROSITE" id="PS50132">
    <property type="entry name" value="RGS"/>
    <property type="match status" value="1"/>
</dbReference>
<dbReference type="Gene3D" id="2.30.42.10">
    <property type="match status" value="1"/>
</dbReference>
<feature type="region of interest" description="Disordered" evidence="5">
    <location>
        <begin position="786"/>
        <end position="831"/>
    </location>
</feature>
<name>A0A8C7HVX2_ONCKI</name>
<protein>
    <submittedName>
        <fullName evidence="9">Regulator of G protein signaling 12a</fullName>
    </submittedName>
</protein>
<feature type="region of interest" description="Disordered" evidence="5">
    <location>
        <begin position="1256"/>
        <end position="1280"/>
    </location>
</feature>
<dbReference type="GO" id="GO:0008277">
    <property type="term" value="P:regulation of G protein-coupled receptor signaling pathway"/>
    <property type="evidence" value="ECO:0007669"/>
    <property type="project" value="TreeGrafter"/>
</dbReference>
<dbReference type="SMART" id="SM00315">
    <property type="entry name" value="RGS"/>
    <property type="match status" value="1"/>
</dbReference>
<dbReference type="SUPFAM" id="SSF48097">
    <property type="entry name" value="Regulator of G-protein signaling, RGS"/>
    <property type="match status" value="1"/>
</dbReference>
<dbReference type="Pfam" id="PF16612">
    <property type="entry name" value="RGS12_usC"/>
    <property type="match status" value="1"/>
</dbReference>
<dbReference type="SUPFAM" id="SSF50729">
    <property type="entry name" value="PH domain-like"/>
    <property type="match status" value="1"/>
</dbReference>
<feature type="region of interest" description="Disordered" evidence="5">
    <location>
        <begin position="505"/>
        <end position="543"/>
    </location>
</feature>
<feature type="compositionally biased region" description="Gly residues" evidence="5">
    <location>
        <begin position="1141"/>
        <end position="1153"/>
    </location>
</feature>
<dbReference type="SUPFAM" id="SSF50156">
    <property type="entry name" value="PDZ domain-like"/>
    <property type="match status" value="1"/>
</dbReference>
<dbReference type="FunFam" id="1.10.167.10:FF:000001">
    <property type="entry name" value="Putative regulator of g-protein signaling 12"/>
    <property type="match status" value="1"/>
</dbReference>
<dbReference type="GO" id="GO:0005886">
    <property type="term" value="C:plasma membrane"/>
    <property type="evidence" value="ECO:0007669"/>
    <property type="project" value="TreeGrafter"/>
</dbReference>
<dbReference type="PRINTS" id="PR01301">
    <property type="entry name" value="RGSPROTEIN"/>
</dbReference>
<feature type="domain" description="RGS" evidence="7">
    <location>
        <begin position="657"/>
        <end position="774"/>
    </location>
</feature>
<dbReference type="Ensembl" id="ENSOKIT00005068396.1">
    <property type="protein sequence ID" value="ENSOKIP00005064350.1"/>
    <property type="gene ID" value="ENSOKIG00005027438.1"/>
</dbReference>
<dbReference type="AlphaFoldDB" id="A0A8C7HVX2"/>
<dbReference type="CDD" id="cd06710">
    <property type="entry name" value="PDZ_RGS12-like"/>
    <property type="match status" value="1"/>
</dbReference>
<dbReference type="Pfam" id="PF00615">
    <property type="entry name" value="RGS"/>
    <property type="match status" value="1"/>
</dbReference>
<dbReference type="InterPro" id="IPR036305">
    <property type="entry name" value="RGS_sf"/>
</dbReference>
<evidence type="ECO:0000256" key="2">
    <source>
        <dbReference type="ARBA" id="ARBA00022468"/>
    </source>
</evidence>
<keyword evidence="2" id="KW-0343">GTPase activation</keyword>
<dbReference type="Proteomes" id="UP000694557">
    <property type="component" value="Unassembled WGS sequence"/>
</dbReference>
<evidence type="ECO:0000256" key="3">
    <source>
        <dbReference type="ARBA" id="ARBA00022490"/>
    </source>
</evidence>
<dbReference type="SUPFAM" id="SSF54236">
    <property type="entry name" value="Ubiquitin-like"/>
    <property type="match status" value="2"/>
</dbReference>
<reference evidence="9" key="1">
    <citation type="submission" date="2025-08" db="UniProtKB">
        <authorList>
            <consortium name="Ensembl"/>
        </authorList>
    </citation>
    <scope>IDENTIFICATION</scope>
</reference>
<evidence type="ECO:0000313" key="9">
    <source>
        <dbReference type="Ensembl" id="ENSOKIP00005064350.1"/>
    </source>
</evidence>
<dbReference type="InterPro" id="IPR029071">
    <property type="entry name" value="Ubiquitin-like_domsf"/>
</dbReference>
<feature type="region of interest" description="Disordered" evidence="5">
    <location>
        <begin position="462"/>
        <end position="492"/>
    </location>
</feature>
<dbReference type="PANTHER" id="PTHR45945:SF1">
    <property type="entry name" value="REGULATOR OF G-PROTEIN SIGNALING 12"/>
    <property type="match status" value="1"/>
</dbReference>
<feature type="compositionally biased region" description="Polar residues" evidence="5">
    <location>
        <begin position="391"/>
        <end position="408"/>
    </location>
</feature>
<dbReference type="PANTHER" id="PTHR45945">
    <property type="entry name" value="REGULATOR OF G-PROTEIN SIGNALING LOCO"/>
    <property type="match status" value="1"/>
</dbReference>
<keyword evidence="10" id="KW-1185">Reference proteome</keyword>
<dbReference type="Pfam" id="PF16613">
    <property type="entry name" value="RGS12_us1"/>
    <property type="match status" value="1"/>
</dbReference>
<dbReference type="PROSITE" id="PS50106">
    <property type="entry name" value="PDZ"/>
    <property type="match status" value="1"/>
</dbReference>